<dbReference type="Pfam" id="PF00535">
    <property type="entry name" value="Glycos_transf_2"/>
    <property type="match status" value="1"/>
</dbReference>
<dbReference type="GO" id="GO:0016758">
    <property type="term" value="F:hexosyltransferase activity"/>
    <property type="evidence" value="ECO:0007669"/>
    <property type="project" value="UniProtKB-ARBA"/>
</dbReference>
<reference evidence="3 4" key="1">
    <citation type="journal article" date="2017" name="ISME J.">
        <title>Energy and carbon metabolisms in a deep terrestrial subsurface fluid microbial community.</title>
        <authorList>
            <person name="Momper L."/>
            <person name="Jungbluth S.P."/>
            <person name="Lee M.D."/>
            <person name="Amend J.P."/>
        </authorList>
    </citation>
    <scope>NUCLEOTIDE SEQUENCE [LARGE SCALE GENOMIC DNA]</scope>
    <source>
        <strain evidence="3">SURF_29</strain>
    </source>
</reference>
<evidence type="ECO:0000256" key="1">
    <source>
        <dbReference type="SAM" id="Phobius"/>
    </source>
</evidence>
<proteinExistence type="predicted"/>
<name>A0A419DBE7_9BACT</name>
<dbReference type="EMBL" id="QZJW01000045">
    <property type="protein sequence ID" value="RJO60425.1"/>
    <property type="molecule type" value="Genomic_DNA"/>
</dbReference>
<evidence type="ECO:0000313" key="4">
    <source>
        <dbReference type="Proteomes" id="UP000285655"/>
    </source>
</evidence>
<keyword evidence="3" id="KW-0808">Transferase</keyword>
<dbReference type="Gene3D" id="3.90.550.10">
    <property type="entry name" value="Spore Coat Polysaccharide Biosynthesis Protein SpsA, Chain A"/>
    <property type="match status" value="1"/>
</dbReference>
<accession>A0A419DBE7</accession>
<organism evidence="3 4">
    <name type="scientific">candidate division WS5 bacterium</name>
    <dbReference type="NCBI Taxonomy" id="2093353"/>
    <lineage>
        <taxon>Bacteria</taxon>
        <taxon>candidate division WS5</taxon>
    </lineage>
</organism>
<dbReference type="PANTHER" id="PTHR22916:SF3">
    <property type="entry name" value="UDP-GLCNAC:BETAGAL BETA-1,3-N-ACETYLGLUCOSAMINYLTRANSFERASE-LIKE PROTEIN 1"/>
    <property type="match status" value="1"/>
</dbReference>
<dbReference type="Proteomes" id="UP000285655">
    <property type="component" value="Unassembled WGS sequence"/>
</dbReference>
<evidence type="ECO:0000313" key="3">
    <source>
        <dbReference type="EMBL" id="RJO60425.1"/>
    </source>
</evidence>
<dbReference type="PANTHER" id="PTHR22916">
    <property type="entry name" value="GLYCOSYLTRANSFERASE"/>
    <property type="match status" value="1"/>
</dbReference>
<keyword evidence="1" id="KW-1133">Transmembrane helix</keyword>
<dbReference type="SUPFAM" id="SSF53448">
    <property type="entry name" value="Nucleotide-diphospho-sugar transferases"/>
    <property type="match status" value="1"/>
</dbReference>
<dbReference type="AlphaFoldDB" id="A0A419DBE7"/>
<sequence length="303" mass="35375">MSTPFFTVIIPTFNRPDYLKEAVQSVLNQTFDKFEVIVVDDHSLTHTKKVVDAFQDNRILYILNDRSRGPGGARNSGMLKARGQWIAFLDDDDTWLPEKLELLYEKIQEADPETGLIYTGYASYDFSNKKEISYYVPQKKGWIQNELLYNNYIGSTSVVSVRADIPGVVGYMDEQLYKFEDGEFYIRIAGLFKIDFINKTLTYYRKFNENKLSLNYENTLNAYKLYLDKHKILINSSPRLRHRISSLIFIAALKQKKWIAVFEALPWTLAGLFFDLINFLRTMWGVLLILLQSIKKIFSMKKK</sequence>
<keyword evidence="1" id="KW-0472">Membrane</keyword>
<evidence type="ECO:0000259" key="2">
    <source>
        <dbReference type="Pfam" id="PF00535"/>
    </source>
</evidence>
<gene>
    <name evidence="3" type="ORF">C4544_05130</name>
</gene>
<protein>
    <submittedName>
        <fullName evidence="3">Glycosyltransferase family 2 protein</fullName>
    </submittedName>
</protein>
<comment type="caution">
    <text evidence="3">The sequence shown here is derived from an EMBL/GenBank/DDBJ whole genome shotgun (WGS) entry which is preliminary data.</text>
</comment>
<feature type="domain" description="Glycosyltransferase 2-like" evidence="2">
    <location>
        <begin position="7"/>
        <end position="157"/>
    </location>
</feature>
<feature type="transmembrane region" description="Helical" evidence="1">
    <location>
        <begin position="264"/>
        <end position="291"/>
    </location>
</feature>
<dbReference type="CDD" id="cd00761">
    <property type="entry name" value="Glyco_tranf_GTA_type"/>
    <property type="match status" value="1"/>
</dbReference>
<dbReference type="InterPro" id="IPR029044">
    <property type="entry name" value="Nucleotide-diphossugar_trans"/>
</dbReference>
<dbReference type="InterPro" id="IPR001173">
    <property type="entry name" value="Glyco_trans_2-like"/>
</dbReference>
<keyword evidence="1" id="KW-0812">Transmembrane</keyword>